<evidence type="ECO:0000256" key="1">
    <source>
        <dbReference type="SAM" id="Phobius"/>
    </source>
</evidence>
<dbReference type="Pfam" id="PF07331">
    <property type="entry name" value="TctB"/>
    <property type="match status" value="1"/>
</dbReference>
<dbReference type="InterPro" id="IPR009936">
    <property type="entry name" value="DUF1468"/>
</dbReference>
<feature type="transmembrane region" description="Helical" evidence="1">
    <location>
        <begin position="55"/>
        <end position="74"/>
    </location>
</feature>
<dbReference type="HOGENOM" id="CLU_110735_2_1_9"/>
<organism evidence="3 4">
    <name type="scientific">Desulforamulus ruminis (strain ATCC 23193 / DSM 2154 / NCIMB 8452 / DL)</name>
    <name type="common">Desulfotomaculum ruminis</name>
    <dbReference type="NCBI Taxonomy" id="696281"/>
    <lineage>
        <taxon>Bacteria</taxon>
        <taxon>Bacillati</taxon>
        <taxon>Bacillota</taxon>
        <taxon>Clostridia</taxon>
        <taxon>Eubacteriales</taxon>
        <taxon>Peptococcaceae</taxon>
        <taxon>Desulforamulus</taxon>
    </lineage>
</organism>
<feature type="transmembrane region" description="Helical" evidence="1">
    <location>
        <begin position="17"/>
        <end position="34"/>
    </location>
</feature>
<dbReference type="AlphaFoldDB" id="F6DSW6"/>
<dbReference type="Proteomes" id="UP000009234">
    <property type="component" value="Chromosome"/>
</dbReference>
<feature type="transmembrane region" description="Helical" evidence="1">
    <location>
        <begin position="135"/>
        <end position="154"/>
    </location>
</feature>
<feature type="transmembrane region" description="Helical" evidence="1">
    <location>
        <begin position="94"/>
        <end position="123"/>
    </location>
</feature>
<accession>F6DSW6</accession>
<dbReference type="KEGG" id="dru:Desru_1696"/>
<evidence type="ECO:0000313" key="3">
    <source>
        <dbReference type="EMBL" id="AEG59960.1"/>
    </source>
</evidence>
<name>F6DSW6_DESRL</name>
<keyword evidence="1" id="KW-1133">Transmembrane helix</keyword>
<protein>
    <recommendedName>
        <fullName evidence="2">DUF1468 domain-containing protein</fullName>
    </recommendedName>
</protein>
<evidence type="ECO:0000259" key="2">
    <source>
        <dbReference type="Pfam" id="PF07331"/>
    </source>
</evidence>
<reference evidence="4" key="1">
    <citation type="submission" date="2011-05" db="EMBL/GenBank/DDBJ databases">
        <title>Complete sequence of Desulfotomaculum ruminis DSM 2154.</title>
        <authorList>
            <person name="Lucas S."/>
            <person name="Copeland A."/>
            <person name="Lapidus A."/>
            <person name="Cheng J.-F."/>
            <person name="Goodwin L."/>
            <person name="Pitluck S."/>
            <person name="Lu M."/>
            <person name="Detter J.C."/>
            <person name="Han C."/>
            <person name="Tapia R."/>
            <person name="Land M."/>
            <person name="Hauser L."/>
            <person name="Kyrpides N."/>
            <person name="Ivanova N."/>
            <person name="Mikhailova N."/>
            <person name="Pagani I."/>
            <person name="Stams A.J.M."/>
            <person name="Plugge C.M."/>
            <person name="Muyzer G."/>
            <person name="Kuever J."/>
            <person name="Parshina S.N."/>
            <person name="Ivanova A.E."/>
            <person name="Nazina T.N."/>
            <person name="Brambilla E."/>
            <person name="Spring S."/>
            <person name="Klenk H.-P."/>
            <person name="Woyke T."/>
        </authorList>
    </citation>
    <scope>NUCLEOTIDE SEQUENCE [LARGE SCALE GENOMIC DNA]</scope>
    <source>
        <strain evidence="4">ATCC 23193 / DSM 2154 / NCIB 8452 / DL</strain>
    </source>
</reference>
<dbReference type="STRING" id="696281.Desru_1696"/>
<reference evidence="3 4" key="2">
    <citation type="journal article" date="2012" name="Stand. Genomic Sci.">
        <title>Complete genome sequence of the sulfate-reducing firmicute Desulfotomaculum ruminis type strain (DL(T)).</title>
        <authorList>
            <person name="Spring S."/>
            <person name="Visser M."/>
            <person name="Lu M."/>
            <person name="Copeland A."/>
            <person name="Lapidus A."/>
            <person name="Lucas S."/>
            <person name="Cheng J.F."/>
            <person name="Han C."/>
            <person name="Tapia R."/>
            <person name="Goodwin L.A."/>
            <person name="Pitluck S."/>
            <person name="Ivanova N."/>
            <person name="Land M."/>
            <person name="Hauser L."/>
            <person name="Larimer F."/>
            <person name="Rohde M."/>
            <person name="Goker M."/>
            <person name="Detter J.C."/>
            <person name="Kyrpides N.C."/>
            <person name="Woyke T."/>
            <person name="Schaap P.J."/>
            <person name="Plugge C.M."/>
            <person name="Muyzer G."/>
            <person name="Kuever J."/>
            <person name="Pereira I.A."/>
            <person name="Parshina S.N."/>
            <person name="Bernier-Latmani R."/>
            <person name="Stams A.J."/>
            <person name="Klenk H.P."/>
        </authorList>
    </citation>
    <scope>NUCLEOTIDE SEQUENCE [LARGE SCALE GENOMIC DNA]</scope>
    <source>
        <strain evidence="4">ATCC 23193 / DSM 2154 / NCIB 8452 / DL</strain>
    </source>
</reference>
<proteinExistence type="predicted"/>
<dbReference type="eggNOG" id="ENOG5032XBF">
    <property type="taxonomic scope" value="Bacteria"/>
</dbReference>
<keyword evidence="1" id="KW-0472">Membrane</keyword>
<feature type="domain" description="DUF1468" evidence="2">
    <location>
        <begin position="19"/>
        <end position="159"/>
    </location>
</feature>
<keyword evidence="1" id="KW-0812">Transmembrane</keyword>
<evidence type="ECO:0000313" key="4">
    <source>
        <dbReference type="Proteomes" id="UP000009234"/>
    </source>
</evidence>
<sequence length="165" mass="18129">MTSEGNEVTNAPLWKKTDFIVGLFFLVFSVFVLVESSQMPKTMPGAGFGPGVMPYWLGWGIAGLSVILMVQAFLNKKGGSGEGLFKFSEIFSVGLMFVTLFIYLGLMNTIGFGLDTLLLVTFVARRLGNYAWWKCALLGLITSVVTVYLFRVLLDMPLPVGFLGF</sequence>
<dbReference type="EMBL" id="CP002780">
    <property type="protein sequence ID" value="AEG59960.1"/>
    <property type="molecule type" value="Genomic_DNA"/>
</dbReference>
<keyword evidence="4" id="KW-1185">Reference proteome</keyword>
<dbReference type="RefSeq" id="WP_013841726.1">
    <property type="nucleotide sequence ID" value="NC_015589.1"/>
</dbReference>
<gene>
    <name evidence="3" type="ordered locus">Desru_1696</name>
</gene>